<proteinExistence type="predicted"/>
<dbReference type="Proteomes" id="UP000298722">
    <property type="component" value="Chromosome"/>
</dbReference>
<accession>A0A4V1EMC5</accession>
<dbReference type="AlphaFoldDB" id="A0A4V1EMC5"/>
<evidence type="ECO:0000313" key="1">
    <source>
        <dbReference type="EMBL" id="QCP92071.1"/>
    </source>
</evidence>
<protein>
    <recommendedName>
        <fullName evidence="3">MYM-type domain-containing protein</fullName>
    </recommendedName>
</protein>
<sequence length="78" mass="8315">MCGGSTDVDKTFVLPAASVRMVDCTYCGCPVENHDPVYVSETPDGKSTTQFCNYGCLSAHIDEAALTTGTTCEWSPTQ</sequence>
<name>A0A4V1EMC5_HALMA</name>
<reference evidence="1 2" key="1">
    <citation type="submission" date="2019-04" db="EMBL/GenBank/DDBJ databases">
        <title>Methylomes of two halophilic Archaea, Haloarcula marismortui and Haloferax mediterranei.</title>
        <authorList>
            <person name="DasSarma S."/>
            <person name="DasSarma P."/>
            <person name="DasSarma S."/>
            <person name="Fomenkov A."/>
            <person name="Vincze T."/>
            <person name="Anton B.P."/>
            <person name="Roberts R.J."/>
        </authorList>
    </citation>
    <scope>NUCLEOTIDE SEQUENCE [LARGE SCALE GENOMIC DNA]</scope>
    <source>
        <strain evidence="1 2">ATCC 43049</strain>
    </source>
</reference>
<gene>
    <name evidence="1" type="ORF">E6P14_14845</name>
</gene>
<dbReference type="EMBL" id="CP039138">
    <property type="protein sequence ID" value="QCP92071.1"/>
    <property type="molecule type" value="Genomic_DNA"/>
</dbReference>
<organism evidence="1 2">
    <name type="scientific">Haloarcula marismortui (strain ATCC 43049 / DSM 3752 / JCM 8966 / VKM B-1809)</name>
    <name type="common">Halobacterium marismortui</name>
    <dbReference type="NCBI Taxonomy" id="272569"/>
    <lineage>
        <taxon>Archaea</taxon>
        <taxon>Methanobacteriati</taxon>
        <taxon>Methanobacteriota</taxon>
        <taxon>Stenosarchaea group</taxon>
        <taxon>Halobacteria</taxon>
        <taxon>Halobacteriales</taxon>
        <taxon>Haloarculaceae</taxon>
        <taxon>Haloarcula</taxon>
    </lineage>
</organism>
<evidence type="ECO:0000313" key="2">
    <source>
        <dbReference type="Proteomes" id="UP000298722"/>
    </source>
</evidence>
<evidence type="ECO:0008006" key="3">
    <source>
        <dbReference type="Google" id="ProtNLM"/>
    </source>
</evidence>